<dbReference type="GO" id="GO:0005737">
    <property type="term" value="C:cytoplasm"/>
    <property type="evidence" value="ECO:0007669"/>
    <property type="project" value="TreeGrafter"/>
</dbReference>
<dbReference type="AlphaFoldDB" id="A0A3M8BVL9"/>
<feature type="domain" description="Lipoyl-binding" evidence="4">
    <location>
        <begin position="1"/>
        <end position="62"/>
    </location>
</feature>
<evidence type="ECO:0000313" key="6">
    <source>
        <dbReference type="Proteomes" id="UP000282028"/>
    </source>
</evidence>
<dbReference type="SUPFAM" id="SSF51230">
    <property type="entry name" value="Single hybrid motif"/>
    <property type="match status" value="1"/>
</dbReference>
<dbReference type="Proteomes" id="UP000282028">
    <property type="component" value="Unassembled WGS sequence"/>
</dbReference>
<comment type="caution">
    <text evidence="5">The sequence shown here is derived from an EMBL/GenBank/DDBJ whole genome shotgun (WGS) entry which is preliminary data.</text>
</comment>
<dbReference type="InterPro" id="IPR000089">
    <property type="entry name" value="Biotin_lipoyl"/>
</dbReference>
<dbReference type="Gene3D" id="2.40.50.100">
    <property type="match status" value="1"/>
</dbReference>
<dbReference type="PANTHER" id="PTHR43178:SF5">
    <property type="entry name" value="LIPOAMIDE ACYLTRANSFERASE COMPONENT OF BRANCHED-CHAIN ALPHA-KETO ACID DEHYDROGENASE COMPLEX, MITOCHONDRIAL"/>
    <property type="match status" value="1"/>
</dbReference>
<reference evidence="5 6" key="1">
    <citation type="submission" date="2018-10" db="EMBL/GenBank/DDBJ databases">
        <title>Phylogenomics of Brevibacillus.</title>
        <authorList>
            <person name="Dunlap C."/>
        </authorList>
    </citation>
    <scope>NUCLEOTIDE SEQUENCE [LARGE SCALE GENOMIC DNA]</scope>
    <source>
        <strain evidence="5 6">JCM 12215</strain>
    </source>
</reference>
<dbReference type="InterPro" id="IPR011053">
    <property type="entry name" value="Single_hybrid_motif"/>
</dbReference>
<sequence length="62" mass="6746">MVNFRLPDVGEGMHEGEILRILVKSGDFVEQDQPIVEVQTDKVHAELSAPISGIVTEITSVA</sequence>
<keyword evidence="3" id="KW-0012">Acyltransferase</keyword>
<accession>A0A3M8BVL9</accession>
<dbReference type="InterPro" id="IPR050743">
    <property type="entry name" value="2-oxoacid_DH_E2_comp"/>
</dbReference>
<name>A0A3M8BVL9_9BACL</name>
<dbReference type="PANTHER" id="PTHR43178">
    <property type="entry name" value="DIHYDROLIPOAMIDE ACETYLTRANSFERASE COMPONENT OF PYRUVATE DEHYDROGENASE COMPLEX"/>
    <property type="match status" value="1"/>
</dbReference>
<evidence type="ECO:0000256" key="2">
    <source>
        <dbReference type="ARBA" id="ARBA00022679"/>
    </source>
</evidence>
<gene>
    <name evidence="5" type="ORF">EDM52_23215</name>
</gene>
<dbReference type="GO" id="GO:0031405">
    <property type="term" value="F:lipoic acid binding"/>
    <property type="evidence" value="ECO:0007669"/>
    <property type="project" value="TreeGrafter"/>
</dbReference>
<keyword evidence="6" id="KW-1185">Reference proteome</keyword>
<evidence type="ECO:0000256" key="1">
    <source>
        <dbReference type="ARBA" id="ARBA00001938"/>
    </source>
</evidence>
<proteinExistence type="predicted"/>
<dbReference type="PROSITE" id="PS50968">
    <property type="entry name" value="BIOTINYL_LIPOYL"/>
    <property type="match status" value="1"/>
</dbReference>
<dbReference type="EMBL" id="RHHR01000062">
    <property type="protein sequence ID" value="RNB66805.1"/>
    <property type="molecule type" value="Genomic_DNA"/>
</dbReference>
<keyword evidence="2" id="KW-0808">Transferase</keyword>
<evidence type="ECO:0000313" key="5">
    <source>
        <dbReference type="EMBL" id="RNB66805.1"/>
    </source>
</evidence>
<comment type="cofactor">
    <cofactor evidence="1">
        <name>(R)-lipoate</name>
        <dbReference type="ChEBI" id="CHEBI:83088"/>
    </cofactor>
</comment>
<dbReference type="OrthoDB" id="9805770at2"/>
<evidence type="ECO:0000259" key="4">
    <source>
        <dbReference type="PROSITE" id="PS50968"/>
    </source>
</evidence>
<dbReference type="Pfam" id="PF00364">
    <property type="entry name" value="Biotin_lipoyl"/>
    <property type="match status" value="1"/>
</dbReference>
<dbReference type="GO" id="GO:0016407">
    <property type="term" value="F:acetyltransferase activity"/>
    <property type="evidence" value="ECO:0007669"/>
    <property type="project" value="TreeGrafter"/>
</dbReference>
<organism evidence="5 6">
    <name type="scientific">Brevibacillus invocatus</name>
    <dbReference type="NCBI Taxonomy" id="173959"/>
    <lineage>
        <taxon>Bacteria</taxon>
        <taxon>Bacillati</taxon>
        <taxon>Bacillota</taxon>
        <taxon>Bacilli</taxon>
        <taxon>Bacillales</taxon>
        <taxon>Paenibacillaceae</taxon>
        <taxon>Brevibacillus</taxon>
    </lineage>
</organism>
<evidence type="ECO:0000256" key="3">
    <source>
        <dbReference type="ARBA" id="ARBA00023315"/>
    </source>
</evidence>
<dbReference type="CDD" id="cd06849">
    <property type="entry name" value="lipoyl_domain"/>
    <property type="match status" value="1"/>
</dbReference>
<protein>
    <recommendedName>
        <fullName evidence="4">Lipoyl-binding domain-containing protein</fullName>
    </recommendedName>
</protein>